<accession>L8TRJ2</accession>
<proteinExistence type="predicted"/>
<evidence type="ECO:0000313" key="1">
    <source>
        <dbReference type="EMBL" id="ELT44296.1"/>
    </source>
</evidence>
<gene>
    <name evidence="1" type="ORF">G205_12917</name>
</gene>
<sequence length="137" mass="14549">MNVVAAGVGDAVVLRRERQARFLDDGQGVDVTAQGGCDGAFADVHRKPGALKAAGFQAGLLEPFGQFVRGPVLLEGEFGVRVQVPAEFDQFRQERLEPGRHQGGGLGFSSVITHFITLARMDAIQAITVTALHPGQP</sequence>
<dbReference type="Proteomes" id="UP000011189">
    <property type="component" value="Unassembled WGS sequence"/>
</dbReference>
<protein>
    <submittedName>
        <fullName evidence="1">Uncharacterized protein</fullName>
    </submittedName>
</protein>
<organism evidence="1 2">
    <name type="scientific">Arthrobacter nitrophenolicus</name>
    <dbReference type="NCBI Taxonomy" id="683150"/>
    <lineage>
        <taxon>Bacteria</taxon>
        <taxon>Bacillati</taxon>
        <taxon>Actinomycetota</taxon>
        <taxon>Actinomycetes</taxon>
        <taxon>Micrococcales</taxon>
        <taxon>Micrococcaceae</taxon>
        <taxon>Arthrobacter</taxon>
    </lineage>
</organism>
<dbReference type="AlphaFoldDB" id="L8TRJ2"/>
<dbReference type="EMBL" id="AOFD01000026">
    <property type="protein sequence ID" value="ELT44296.1"/>
    <property type="molecule type" value="Genomic_DNA"/>
</dbReference>
<keyword evidence="2" id="KW-1185">Reference proteome</keyword>
<comment type="caution">
    <text evidence="1">The sequence shown here is derived from an EMBL/GenBank/DDBJ whole genome shotgun (WGS) entry which is preliminary data.</text>
</comment>
<reference evidence="2" key="1">
    <citation type="journal article" date="2013" name="Genome Announc.">
        <title>Draft Genome Sequence of the 2-Chloro-4-Nitrophenol-Degrading Bacterium Arthrobacter sp. Strain SJCon.</title>
        <authorList>
            <person name="Vikram S."/>
            <person name="Kumar S."/>
            <person name="Vaidya B."/>
            <person name="Pinnaka A.K."/>
            <person name="Raghava G.P."/>
        </authorList>
    </citation>
    <scope>NUCLEOTIDE SEQUENCE [LARGE SCALE GENOMIC DNA]</scope>
    <source>
        <strain evidence="2">SJCon</strain>
    </source>
</reference>
<evidence type="ECO:0000313" key="2">
    <source>
        <dbReference type="Proteomes" id="UP000011189"/>
    </source>
</evidence>
<name>L8TRJ2_9MICC</name>